<reference evidence="1 2" key="1">
    <citation type="journal article" date="2016" name="Nat. Commun.">
        <title>Thousands of microbial genomes shed light on interconnected biogeochemical processes in an aquifer system.</title>
        <authorList>
            <person name="Anantharaman K."/>
            <person name="Brown C.T."/>
            <person name="Hug L.A."/>
            <person name="Sharon I."/>
            <person name="Castelle C.J."/>
            <person name="Probst A.J."/>
            <person name="Thomas B.C."/>
            <person name="Singh A."/>
            <person name="Wilkins M.J."/>
            <person name="Karaoz U."/>
            <person name="Brodie E.L."/>
            <person name="Williams K.H."/>
            <person name="Hubbard S.S."/>
            <person name="Banfield J.F."/>
        </authorList>
    </citation>
    <scope>NUCLEOTIDE SEQUENCE [LARGE SCALE GENOMIC DNA]</scope>
</reference>
<protein>
    <submittedName>
        <fullName evidence="1">Uncharacterized protein</fullName>
    </submittedName>
</protein>
<proteinExistence type="predicted"/>
<accession>A0A1G2K6X0</accession>
<dbReference type="InterPro" id="IPR014553">
    <property type="entry name" value="Aminopept"/>
</dbReference>
<evidence type="ECO:0000313" key="2">
    <source>
        <dbReference type="Proteomes" id="UP000177152"/>
    </source>
</evidence>
<dbReference type="AlphaFoldDB" id="A0A1G2K6X0"/>
<dbReference type="Proteomes" id="UP000177152">
    <property type="component" value="Unassembled WGS sequence"/>
</dbReference>
<gene>
    <name evidence="1" type="ORF">A2633_00200</name>
</gene>
<evidence type="ECO:0000313" key="1">
    <source>
        <dbReference type="EMBL" id="OGZ95194.1"/>
    </source>
</evidence>
<sequence>MCLILLFGVAVGCSVAIPSDNSPLYKAYQERTALISEMKSFEREIGYRATKNFLSYSDRNGYPICYYTATTYLPHSVMDFFVYDNFKTGRAGEIDVSSEEQCRAGEKDVFFYRPEAIAGIGGTPVTPPMLEAPMGRFLNLVFHEDFHDQFNRSRSELPRAIEEAAAGFIGLEAARQFALNRFGKNSPEFQAAEREFNFYDELLPAVNQSYDELKMLYARHKEGQISQDQMNEERKAVFRKLESRREEIKKQNGMSSRVLWAVNNASLGHMIMYSRNYPLVVRVFHSLGDDLSKTVRFFLEMEKQIPDGKAIRAKAEKLAKVEGKINEEILFIMAKEELVVKMIEKRLLEISKAK</sequence>
<organism evidence="1 2">
    <name type="scientific">Candidatus Sungbacteria bacterium RIFCSPHIGHO2_01_FULL_47_32</name>
    <dbReference type="NCBI Taxonomy" id="1802264"/>
    <lineage>
        <taxon>Bacteria</taxon>
        <taxon>Candidatus Sungiibacteriota</taxon>
    </lineage>
</organism>
<dbReference type="EMBL" id="MHQC01000016">
    <property type="protein sequence ID" value="OGZ95194.1"/>
    <property type="molecule type" value="Genomic_DNA"/>
</dbReference>
<comment type="caution">
    <text evidence="1">The sequence shown here is derived from an EMBL/GenBank/DDBJ whole genome shotgun (WGS) entry which is preliminary data.</text>
</comment>
<name>A0A1G2K6X0_9BACT</name>
<dbReference type="Pfam" id="PF10023">
    <property type="entry name" value="Aminopep"/>
    <property type="match status" value="1"/>
</dbReference>